<dbReference type="SUPFAM" id="SSF56112">
    <property type="entry name" value="Protein kinase-like (PK-like)"/>
    <property type="match status" value="1"/>
</dbReference>
<dbReference type="Gene3D" id="3.90.1200.10">
    <property type="match status" value="1"/>
</dbReference>
<accession>A0AAP5T5X3</accession>
<sequence>MVSPPAPSELELVHRALQHLRPGLDPALARRLRTADWAAASVEEGGQFHRVLVLEDVGVLRMTRAHEVGAAPAARWAPERDPAAHLPRRLALLDGLAAALAERRVPWTVPIALSDPVSAGPGAAVLQRFLPGGPHPPHEGDPAVLRGVLDDLAAVDVTDPRIAPHLGRPFAFRGPWTPERARHVAALPGAVAARLGAWEGHDVDARLGAEAWPDAVAAVTDAVTAWTAAPPVPPSLVHGDLAGHNMRWRAVPEDEDPRAPLRWALAGVLDWDFACAWDPALNVAYLALWHGEEKVPDLARDAAEARRARVWLGAMALETLDDAAARDAIVGGLAAGSWRRLLRKTLPRVARALTALDG</sequence>
<dbReference type="InterPro" id="IPR002575">
    <property type="entry name" value="Aminoglycoside_PTrfase"/>
</dbReference>
<organism evidence="2 3">
    <name type="scientific">Micrococcus yunnanensis</name>
    <dbReference type="NCBI Taxonomy" id="566027"/>
    <lineage>
        <taxon>Bacteria</taxon>
        <taxon>Bacillati</taxon>
        <taxon>Actinomycetota</taxon>
        <taxon>Actinomycetes</taxon>
        <taxon>Micrococcales</taxon>
        <taxon>Micrococcaceae</taxon>
        <taxon>Micrococcus</taxon>
    </lineage>
</organism>
<evidence type="ECO:0000313" key="3">
    <source>
        <dbReference type="Proteomes" id="UP001185728"/>
    </source>
</evidence>
<comment type="caution">
    <text evidence="2">The sequence shown here is derived from an EMBL/GenBank/DDBJ whole genome shotgun (WGS) entry which is preliminary data.</text>
</comment>
<dbReference type="InterPro" id="IPR011009">
    <property type="entry name" value="Kinase-like_dom_sf"/>
</dbReference>
<name>A0AAP5T5X3_9MICC</name>
<dbReference type="Proteomes" id="UP001185728">
    <property type="component" value="Unassembled WGS sequence"/>
</dbReference>
<gene>
    <name evidence="2" type="ORF">R4064_00330</name>
</gene>
<feature type="domain" description="Aminoglycoside phosphotransferase" evidence="1">
    <location>
        <begin position="77"/>
        <end position="306"/>
    </location>
</feature>
<reference evidence="2" key="1">
    <citation type="submission" date="2023-10" db="EMBL/GenBank/DDBJ databases">
        <title>Development of a sustainable strategy for remediation of hydrocarbon-contaminated territories based on the waste exchange concept.</title>
        <authorList>
            <person name="Krivoruchko A."/>
        </authorList>
    </citation>
    <scope>NUCLEOTIDE SEQUENCE</scope>
    <source>
        <strain evidence="2">IEGM 1325</strain>
    </source>
</reference>
<dbReference type="RefSeq" id="WP_135019706.1">
    <property type="nucleotide sequence ID" value="NZ_JAWLUK010000001.1"/>
</dbReference>
<dbReference type="Pfam" id="PF01636">
    <property type="entry name" value="APH"/>
    <property type="match status" value="1"/>
</dbReference>
<evidence type="ECO:0000259" key="1">
    <source>
        <dbReference type="Pfam" id="PF01636"/>
    </source>
</evidence>
<protein>
    <submittedName>
        <fullName evidence="2">Phosphotransferase</fullName>
    </submittedName>
</protein>
<proteinExistence type="predicted"/>
<dbReference type="EMBL" id="JAWLUK010000001">
    <property type="protein sequence ID" value="MDV7176095.1"/>
    <property type="molecule type" value="Genomic_DNA"/>
</dbReference>
<evidence type="ECO:0000313" key="2">
    <source>
        <dbReference type="EMBL" id="MDV7176095.1"/>
    </source>
</evidence>
<dbReference type="AlphaFoldDB" id="A0AAP5T5X3"/>